<evidence type="ECO:0000256" key="3">
    <source>
        <dbReference type="SAM" id="SignalP"/>
    </source>
</evidence>
<feature type="compositionally biased region" description="Basic and acidic residues" evidence="1">
    <location>
        <begin position="248"/>
        <end position="272"/>
    </location>
</feature>
<name>A0A9X2JHQ5_9BACT</name>
<feature type="compositionally biased region" description="Polar residues" evidence="1">
    <location>
        <begin position="1431"/>
        <end position="1447"/>
    </location>
</feature>
<comment type="caution">
    <text evidence="4">The sequence shown here is derived from an EMBL/GenBank/DDBJ whole genome shotgun (WGS) entry which is preliminary data.</text>
</comment>
<evidence type="ECO:0000313" key="5">
    <source>
        <dbReference type="Proteomes" id="UP001155241"/>
    </source>
</evidence>
<feature type="compositionally biased region" description="Basic and acidic residues" evidence="1">
    <location>
        <begin position="84"/>
        <end position="97"/>
    </location>
</feature>
<feature type="compositionally biased region" description="Basic and acidic residues" evidence="1">
    <location>
        <begin position="232"/>
        <end position="241"/>
    </location>
</feature>
<protein>
    <submittedName>
        <fullName evidence="4">Uncharacterized protein</fullName>
    </submittedName>
</protein>
<feature type="compositionally biased region" description="Basic and acidic residues" evidence="1">
    <location>
        <begin position="125"/>
        <end position="147"/>
    </location>
</feature>
<keyword evidence="2" id="KW-1133">Transmembrane helix</keyword>
<evidence type="ECO:0000256" key="2">
    <source>
        <dbReference type="SAM" id="Phobius"/>
    </source>
</evidence>
<feature type="compositionally biased region" description="Basic and acidic residues" evidence="1">
    <location>
        <begin position="279"/>
        <end position="299"/>
    </location>
</feature>
<feature type="region of interest" description="Disordered" evidence="1">
    <location>
        <begin position="125"/>
        <end position="307"/>
    </location>
</feature>
<reference evidence="4" key="1">
    <citation type="submission" date="2022-06" db="EMBL/GenBank/DDBJ databases">
        <title>Aeoliella straminimaris, a novel planctomycete from sediments.</title>
        <authorList>
            <person name="Vitorino I.R."/>
            <person name="Lage O.M."/>
        </authorList>
    </citation>
    <scope>NUCLEOTIDE SEQUENCE</scope>
    <source>
        <strain evidence="4">ICT_H6.2</strain>
    </source>
</reference>
<feature type="compositionally biased region" description="Low complexity" evidence="1">
    <location>
        <begin position="148"/>
        <end position="157"/>
    </location>
</feature>
<dbReference type="RefSeq" id="WP_252852992.1">
    <property type="nucleotide sequence ID" value="NZ_JAMXLR010000043.1"/>
</dbReference>
<proteinExistence type="predicted"/>
<feature type="compositionally biased region" description="Basic and acidic residues" evidence="1">
    <location>
        <begin position="196"/>
        <end position="209"/>
    </location>
</feature>
<feature type="signal peptide" evidence="3">
    <location>
        <begin position="1"/>
        <end position="26"/>
    </location>
</feature>
<dbReference type="EMBL" id="JAMXLR010000043">
    <property type="protein sequence ID" value="MCO6044878.1"/>
    <property type="molecule type" value="Genomic_DNA"/>
</dbReference>
<accession>A0A9X2JHQ5</accession>
<feature type="region of interest" description="Disordered" evidence="1">
    <location>
        <begin position="1417"/>
        <end position="1447"/>
    </location>
</feature>
<keyword evidence="2" id="KW-0812">Transmembrane</keyword>
<evidence type="ECO:0000256" key="1">
    <source>
        <dbReference type="SAM" id="MobiDB-lite"/>
    </source>
</evidence>
<evidence type="ECO:0000313" key="4">
    <source>
        <dbReference type="EMBL" id="MCO6044878.1"/>
    </source>
</evidence>
<keyword evidence="5" id="KW-1185">Reference proteome</keyword>
<feature type="compositionally biased region" description="Low complexity" evidence="1">
    <location>
        <begin position="179"/>
        <end position="195"/>
    </location>
</feature>
<gene>
    <name evidence="4" type="ORF">NG895_13275</name>
</gene>
<feature type="region of interest" description="Disordered" evidence="1">
    <location>
        <begin position="62"/>
        <end position="104"/>
    </location>
</feature>
<feature type="chain" id="PRO_5040820271" evidence="3">
    <location>
        <begin position="27"/>
        <end position="1447"/>
    </location>
</feature>
<keyword evidence="2" id="KW-0472">Membrane</keyword>
<keyword evidence="3" id="KW-0732">Signal</keyword>
<dbReference type="Proteomes" id="UP001155241">
    <property type="component" value="Unassembled WGS sequence"/>
</dbReference>
<organism evidence="4 5">
    <name type="scientific">Aeoliella straminimaris</name>
    <dbReference type="NCBI Taxonomy" id="2954799"/>
    <lineage>
        <taxon>Bacteria</taxon>
        <taxon>Pseudomonadati</taxon>
        <taxon>Planctomycetota</taxon>
        <taxon>Planctomycetia</taxon>
        <taxon>Pirellulales</taxon>
        <taxon>Lacipirellulaceae</taxon>
        <taxon>Aeoliella</taxon>
    </lineage>
</organism>
<sequence>MNRPVAGLAIALAMLAAGTPSHMAWAQVSAALPARARVIRVQPQPSNALFVEEVAAEGLFGAPSETAEATAAPAAESESTSAEDAQKKAKEAQEKQQRLKKIKKLQFDRRPSTVLLVWKQFELEKSKEAQEAQEAAAKEAEEAKAEEATSAETTPAEANDESEEPTASEAPAAEEKPAAKQAGEAPSAESASAAESKSDAEDSSAEVKAEASQSKASDDTEQSEEAANAAKDATEEGKDQATEATKTVADDKTATEEKSQQASKEEPAKEVSGEEPSDEEKTQDAKEGKPEATEKKPEEQGPNYDKQLADLRRDVTLSRWPQVKEFLESQPEDEAKIIFKQILATLAKTGSQPAMAVAPNGQNIVMPVPNQRGSQPEVNVMTADDLLAIARLAPAELEDADLSMLSRLISVYQANGYLLDDLIERFGDEVQLAEDDRPFSPSQAAELLIQSGHTLKAKDFLPTVEDAVEQQQHKELIQLSKYYYALYRQDHRIEDLEKAWQTVQEILSADEVENAQQQQALLRAVDLAPQVRETLGQQWLGQAFKDANERTIEILSTIGNQAATGLQTKMHDATKRLELLRLQSTAIEALVESSPEVADNWRDKLTLLANVWLREAQVSFQYDTSTTLRPAMQRDMYGNIFYYNSRQSVSRSSNQPEPIPVHEILKVKPSELWMKYVDEGLQPQMEKQLAQLLLKVNEEDEAFPYIERLAATHPQVADSLVSDFLRIWTDNHDPNSSRNRSSSYMYMYGYERRAESIPLTRSKQQRNLEELSALVKRLNALPLEDVDEQQLVRAFTTCHSSAEVYQLDAITKVFGPLESLEPKTLAALGQQMRTNLVGMWRLPATQNDAKTKRKQKDIAAEVERGYKVAVAVVEGGLAKHPDDWSLVLARASLLHDANDYRRTISPDSKFVDRQENAFGDFQKAAELYSSTVGDIREDQETTKPFEVWYYASMGACDPERIEQGKPKDPKQLALIREGIQSLPGAAAERHMSRFANTLFTRMSAVKPALKYHYLESGLSIVGNNEQAIEARRVFDYYSDLVTEITLESKIDGSDVVGHDKPFGVFVNLVHTREIERESGGFARYLQNQNNGNRYYYNYGRPLENYRDKFEEQVVSAVGDQFEVLSVTFQAEDVNSRSLPDYGWRYTPYAYVLMKAKGPEVDKLPAFQLDLDFLDTSGHVVLPIASSPLPLDASGTQEKPRPADHIAITQTLDERQAAEGELVLEVKASSQGLVPDLDNLLELDPSEFEVVEVEDEGLSVSRFDPDSPKNVILSERSWMVTMHAKEGLETPPVTFEFAEPKMEITEAIYQRYDDADLLAVEPVIGLEAQYASSDSSPWWWLAGAGAVLLLIVGIGIALAQSRPEVVTEDEFAVPDRITPFTVLGLLDRIESRNGIDDKRRTELRQSRADIERYYFEEEDAPEPNLEEIARSWSRQAKPSTSSNGHHRA</sequence>
<feature type="transmembrane region" description="Helical" evidence="2">
    <location>
        <begin position="1337"/>
        <end position="1358"/>
    </location>
</feature>
<feature type="compositionally biased region" description="Low complexity" evidence="1">
    <location>
        <begin position="62"/>
        <end position="83"/>
    </location>
</feature>